<keyword evidence="9" id="KW-1185">Reference proteome</keyword>
<name>A0A0K2SL61_LIMPI</name>
<dbReference type="InterPro" id="IPR004450">
    <property type="entry name" value="Thr_synthase-like"/>
</dbReference>
<dbReference type="NCBIfam" id="TIGR00260">
    <property type="entry name" value="thrC"/>
    <property type="match status" value="1"/>
</dbReference>
<dbReference type="OrthoDB" id="9778118at2"/>
<dbReference type="GO" id="GO:0006567">
    <property type="term" value="P:L-threonine catabolic process"/>
    <property type="evidence" value="ECO:0007669"/>
    <property type="project" value="TreeGrafter"/>
</dbReference>
<sequence length="402" mass="42575">MSFRLACYRCNERWGAEAPLYRCPKCEGRLSFEYSAASSDVPADGGRMWEYRALLPVMHPERAVTLGEGGTPFLPAPKLAGWLGVDRLFLKDETRNPTGTYKDRPASLAVTRALELNAPGIVVASDGNTGPATAAYSARAGLRCVLLMPGATPPFRYRQAQAFGASVALVSGTVNDCIDRAAEIAEAAGYHHTTTATIHNPYQMEAAKTIAWEMVSAWDGEAPDWVAVPVGGGGLLAGIWRGFREAMDLGRIRKAPRLLAVQAEGCAPLVTAFRDGTAISVWGAPSTVALTIGVPYPLDGDLVLQALEESDGSAVAVTDSSLTLVTRRLAELEGVLAEPTGAASVAGVLEARRQGLVEETAAVIAVITGTGMKTIELFGADGALKALPNRREAILEWLEAIR</sequence>
<comment type="cofactor">
    <cofactor evidence="1 6">
        <name>pyridoxal 5'-phosphate</name>
        <dbReference type="ChEBI" id="CHEBI:597326"/>
    </cofactor>
</comment>
<dbReference type="PANTHER" id="PTHR48078">
    <property type="entry name" value="THREONINE DEHYDRATASE, MITOCHONDRIAL-RELATED"/>
    <property type="match status" value="1"/>
</dbReference>
<dbReference type="Gene3D" id="3.40.50.1100">
    <property type="match status" value="2"/>
</dbReference>
<dbReference type="GO" id="GO:0003941">
    <property type="term" value="F:L-serine ammonia-lyase activity"/>
    <property type="evidence" value="ECO:0007669"/>
    <property type="project" value="TreeGrafter"/>
</dbReference>
<dbReference type="InterPro" id="IPR036052">
    <property type="entry name" value="TrpB-like_PALP_sf"/>
</dbReference>
<dbReference type="GO" id="GO:0006565">
    <property type="term" value="P:L-serine catabolic process"/>
    <property type="evidence" value="ECO:0007669"/>
    <property type="project" value="TreeGrafter"/>
</dbReference>
<evidence type="ECO:0000313" key="8">
    <source>
        <dbReference type="EMBL" id="BAS27853.1"/>
    </source>
</evidence>
<feature type="modified residue" description="N6-(pyridoxal phosphate)lysine" evidence="6">
    <location>
        <position position="102"/>
    </location>
</feature>
<protein>
    <recommendedName>
        <fullName evidence="5">Threonine synthase</fullName>
        <ecNumber evidence="5">4.2.3.1</ecNumber>
    </recommendedName>
</protein>
<evidence type="ECO:0000256" key="5">
    <source>
        <dbReference type="NCBIfam" id="TIGR00260"/>
    </source>
</evidence>
<dbReference type="GO" id="GO:0004795">
    <property type="term" value="F:threonine synthase activity"/>
    <property type="evidence" value="ECO:0007669"/>
    <property type="project" value="UniProtKB-UniRule"/>
</dbReference>
<dbReference type="InterPro" id="IPR001926">
    <property type="entry name" value="TrpB-like_PALP"/>
</dbReference>
<evidence type="ECO:0000256" key="4">
    <source>
        <dbReference type="ARBA" id="ARBA00023239"/>
    </source>
</evidence>
<evidence type="ECO:0000256" key="6">
    <source>
        <dbReference type="PIRSR" id="PIRSR604450-51"/>
    </source>
</evidence>
<evidence type="ECO:0000256" key="2">
    <source>
        <dbReference type="ARBA" id="ARBA00005517"/>
    </source>
</evidence>
<comment type="similarity">
    <text evidence="2">Belongs to the threonine synthase family.</text>
</comment>
<dbReference type="CDD" id="cd01563">
    <property type="entry name" value="Thr-synth_1"/>
    <property type="match status" value="1"/>
</dbReference>
<evidence type="ECO:0000256" key="1">
    <source>
        <dbReference type="ARBA" id="ARBA00001933"/>
    </source>
</evidence>
<evidence type="ECO:0000256" key="3">
    <source>
        <dbReference type="ARBA" id="ARBA00022898"/>
    </source>
</evidence>
<keyword evidence="3 6" id="KW-0663">Pyridoxal phosphate</keyword>
<dbReference type="AlphaFoldDB" id="A0A0K2SL61"/>
<dbReference type="PANTHER" id="PTHR48078:SF6">
    <property type="entry name" value="L-THREONINE DEHYDRATASE CATABOLIC TDCB"/>
    <property type="match status" value="1"/>
</dbReference>
<dbReference type="SUPFAM" id="SSF53686">
    <property type="entry name" value="Tryptophan synthase beta subunit-like PLP-dependent enzymes"/>
    <property type="match status" value="1"/>
</dbReference>
<proteinExistence type="inferred from homology"/>
<evidence type="ECO:0000313" key="9">
    <source>
        <dbReference type="Proteomes" id="UP000065807"/>
    </source>
</evidence>
<feature type="domain" description="Tryptophan synthase beta chain-like PALP" evidence="7">
    <location>
        <begin position="64"/>
        <end position="369"/>
    </location>
</feature>
<reference evidence="9" key="1">
    <citation type="submission" date="2015-07" db="EMBL/GenBank/DDBJ databases">
        <title>Complete genome sequence and phylogenetic analysis of Limnochorda pilosa.</title>
        <authorList>
            <person name="Watanabe M."/>
            <person name="Kojima H."/>
            <person name="Fukui M."/>
        </authorList>
    </citation>
    <scope>NUCLEOTIDE SEQUENCE [LARGE SCALE GENOMIC DNA]</scope>
    <source>
        <strain evidence="9">HC45</strain>
    </source>
</reference>
<dbReference type="RefSeq" id="WP_158509615.1">
    <property type="nucleotide sequence ID" value="NZ_AP014924.1"/>
</dbReference>
<dbReference type="EC" id="4.2.3.1" evidence="5"/>
<dbReference type="NCBIfam" id="NF006050">
    <property type="entry name" value="PRK08197.1"/>
    <property type="match status" value="1"/>
</dbReference>
<accession>A0A0K2SL61</accession>
<gene>
    <name evidence="8" type="ORF">LIP_2012</name>
</gene>
<dbReference type="GO" id="GO:0004794">
    <property type="term" value="F:threonine deaminase activity"/>
    <property type="evidence" value="ECO:0007669"/>
    <property type="project" value="TreeGrafter"/>
</dbReference>
<organism evidence="8 9">
    <name type="scientific">Limnochorda pilosa</name>
    <dbReference type="NCBI Taxonomy" id="1555112"/>
    <lineage>
        <taxon>Bacteria</taxon>
        <taxon>Bacillati</taxon>
        <taxon>Bacillota</taxon>
        <taxon>Limnochordia</taxon>
        <taxon>Limnochordales</taxon>
        <taxon>Limnochordaceae</taxon>
        <taxon>Limnochorda</taxon>
    </lineage>
</organism>
<dbReference type="Proteomes" id="UP000065807">
    <property type="component" value="Chromosome"/>
</dbReference>
<reference evidence="9" key="2">
    <citation type="journal article" date="2016" name="Int. J. Syst. Evol. Microbiol.">
        <title>Complete genome sequence and cell structure of Limnochorda pilosa, a Gram-negative spore-former within the phylum Firmicutes.</title>
        <authorList>
            <person name="Watanabe M."/>
            <person name="Kojima H."/>
            <person name="Fukui M."/>
        </authorList>
    </citation>
    <scope>NUCLEOTIDE SEQUENCE [LARGE SCALE GENOMIC DNA]</scope>
    <source>
        <strain evidence="9">HC45</strain>
    </source>
</reference>
<dbReference type="GO" id="GO:0009088">
    <property type="term" value="P:threonine biosynthetic process"/>
    <property type="evidence" value="ECO:0007669"/>
    <property type="project" value="UniProtKB-UniRule"/>
</dbReference>
<dbReference type="STRING" id="1555112.LIP_2012"/>
<dbReference type="InterPro" id="IPR050147">
    <property type="entry name" value="Ser/Thr_Dehydratase"/>
</dbReference>
<dbReference type="GO" id="GO:0009097">
    <property type="term" value="P:isoleucine biosynthetic process"/>
    <property type="evidence" value="ECO:0007669"/>
    <property type="project" value="TreeGrafter"/>
</dbReference>
<keyword evidence="4" id="KW-0456">Lyase</keyword>
<evidence type="ECO:0000259" key="7">
    <source>
        <dbReference type="Pfam" id="PF00291"/>
    </source>
</evidence>
<dbReference type="Pfam" id="PF00291">
    <property type="entry name" value="PALP"/>
    <property type="match status" value="1"/>
</dbReference>
<dbReference type="EMBL" id="AP014924">
    <property type="protein sequence ID" value="BAS27853.1"/>
    <property type="molecule type" value="Genomic_DNA"/>
</dbReference>
<dbReference type="KEGG" id="lpil:LIP_2012"/>
<dbReference type="PATRIC" id="fig|1555112.3.peg.2046"/>